<dbReference type="Proteomes" id="UP001484199">
    <property type="component" value="Chromosome"/>
</dbReference>
<feature type="transmembrane region" description="Helical" evidence="1">
    <location>
        <begin position="49"/>
        <end position="68"/>
    </location>
</feature>
<organism evidence="2 3">
    <name type="scientific">Ash yellows phytoplasma</name>
    <dbReference type="NCBI Taxonomy" id="35780"/>
    <lineage>
        <taxon>Bacteria</taxon>
        <taxon>Bacillati</taxon>
        <taxon>Mycoplasmatota</taxon>
        <taxon>Mollicutes</taxon>
        <taxon>Acholeplasmatales</taxon>
        <taxon>Acholeplasmataceae</taxon>
        <taxon>Candidatus Phytoplasma</taxon>
        <taxon>16SrVII (Ash yellows group)</taxon>
    </lineage>
</organism>
<evidence type="ECO:0000313" key="2">
    <source>
        <dbReference type="EMBL" id="WYY26302.1"/>
    </source>
</evidence>
<gene>
    <name evidence="2" type="ORF">AshY1_01600</name>
</gene>
<keyword evidence="3" id="KW-1185">Reference proteome</keyword>
<keyword evidence="1" id="KW-1133">Transmembrane helix</keyword>
<evidence type="ECO:0000313" key="3">
    <source>
        <dbReference type="Proteomes" id="UP001484199"/>
    </source>
</evidence>
<feature type="transmembrane region" description="Helical" evidence="1">
    <location>
        <begin position="104"/>
        <end position="120"/>
    </location>
</feature>
<dbReference type="EMBL" id="CP146843">
    <property type="protein sequence ID" value="WYY26302.1"/>
    <property type="molecule type" value="Genomic_DNA"/>
</dbReference>
<keyword evidence="1" id="KW-0472">Membrane</keyword>
<sequence length="121" mass="14270">MQKYKVQSKKSTDFDSNKAEHVEKMKELQSELTSLEPNLKNFDDTQLKIFWTFFIPFVISGILWVISFYFCIPLIKYTTFLIAVSFGFKAKLKISPKLRDMTKILFIISYISTIFITSFRI</sequence>
<proteinExistence type="predicted"/>
<keyword evidence="1" id="KW-0812">Transmembrane</keyword>
<reference evidence="2" key="1">
    <citation type="submission" date="2024-03" db="EMBL/GenBank/DDBJ databases">
        <title>The Complete Genome of 'Candidatus Phytoplasma fraxini' AshY1 from the Ash Yellows Group.</title>
        <authorList>
            <person name="Boehm J.W."/>
            <person name="Huettel B."/>
            <person name="Schneider B."/>
            <person name="Kube M."/>
        </authorList>
    </citation>
    <scope>NUCLEOTIDE SEQUENCE [LARGE SCALE GENOMIC DNA]</scope>
    <source>
        <strain evidence="2">AshY1</strain>
    </source>
</reference>
<protein>
    <submittedName>
        <fullName evidence="2">Uncharacterized protein</fullName>
    </submittedName>
</protein>
<evidence type="ECO:0000256" key="1">
    <source>
        <dbReference type="SAM" id="Phobius"/>
    </source>
</evidence>
<name>A0ABZ2U984_ASHYP</name>
<accession>A0ABZ2U984</accession>